<sequence>MTRLINKTTLKARLKNYMTAYDRLGYFNGSVLAAYKGEILIHEGYGSASRTFNIPNSPQTRFPIASLTKNFTAAAILLLEEQGLMKLEDTGALFIEGLTYAKQVTIHQLLSNTSGVSDFTSMQNYWTKEMRLPADITGLIHRIKDKPLEFEPGSQYSYCNSNYILLTAIIEKVSGQSYTHFLQENLLKPFGLMNTGVLDGRTIVQNLAAGYTVNKDFVNPDYIDMSFPLGAYGMYSTTEDLFRWTEALFSGKVLNKRSLKKMLTPCQGNYGYGWGFDNIGETAAACHFGDVNGYCAEMLKSLDGEITVIVMSNFNLTPVTKINRDLAKILLHEEVRSPVFYEERIRETEISATVQGTYSSKTNDVSLTLEQDGRTWLLTIPKRYGVPYTIPLLLVSKTDADYEFISSFTPERVKVIMNEENKEIIVIHEDTDGIQTHYTKIERSS</sequence>
<reference evidence="4" key="1">
    <citation type="submission" date="2021-09" db="EMBL/GenBank/DDBJ databases">
        <title>Genome analysis of Fictibacillus sp. KIGAM418 isolated from marine sediment.</title>
        <authorList>
            <person name="Seo M.-J."/>
            <person name="Cho E.-S."/>
            <person name="Hwang C.Y."/>
        </authorList>
    </citation>
    <scope>NUCLEOTIDE SEQUENCE</scope>
    <source>
        <strain evidence="4">KIGAM418</strain>
    </source>
</reference>
<comment type="caution">
    <text evidence="4">The sequence shown here is derived from an EMBL/GenBank/DDBJ whole genome shotgun (WGS) entry which is preliminary data.</text>
</comment>
<evidence type="ECO:0000259" key="3">
    <source>
        <dbReference type="Pfam" id="PF00144"/>
    </source>
</evidence>
<dbReference type="InterPro" id="IPR012338">
    <property type="entry name" value="Beta-lactam/transpept-like"/>
</dbReference>
<dbReference type="AlphaFoldDB" id="A0A9X1XFU9"/>
<feature type="domain" description="Beta-lactamase-related" evidence="3">
    <location>
        <begin position="13"/>
        <end position="319"/>
    </location>
</feature>
<dbReference type="InterPro" id="IPR001466">
    <property type="entry name" value="Beta-lactam-related"/>
</dbReference>
<dbReference type="EMBL" id="JAIWJX010000002">
    <property type="protein sequence ID" value="MCK6258300.1"/>
    <property type="molecule type" value="Genomic_DNA"/>
</dbReference>
<dbReference type="RefSeq" id="WP_248253622.1">
    <property type="nucleotide sequence ID" value="NZ_JAIWJX010000002.1"/>
</dbReference>
<dbReference type="InterPro" id="IPR050491">
    <property type="entry name" value="AmpC-like"/>
</dbReference>
<evidence type="ECO:0000313" key="5">
    <source>
        <dbReference type="Proteomes" id="UP001139011"/>
    </source>
</evidence>
<gene>
    <name evidence="4" type="ORF">LCY76_17135</name>
</gene>
<protein>
    <submittedName>
        <fullName evidence="4">Beta-lactamase family protein</fullName>
    </submittedName>
</protein>
<name>A0A9X1XFU9_9BACL</name>
<proteinExistence type="predicted"/>
<keyword evidence="5" id="KW-1185">Reference proteome</keyword>
<dbReference type="Pfam" id="PF00144">
    <property type="entry name" value="Beta-lactamase"/>
    <property type="match status" value="1"/>
</dbReference>
<dbReference type="Proteomes" id="UP001139011">
    <property type="component" value="Unassembled WGS sequence"/>
</dbReference>
<keyword evidence="2" id="KW-0472">Membrane</keyword>
<organism evidence="4 5">
    <name type="scientific">Fictibacillus marinisediminis</name>
    <dbReference type="NCBI Taxonomy" id="2878389"/>
    <lineage>
        <taxon>Bacteria</taxon>
        <taxon>Bacillati</taxon>
        <taxon>Bacillota</taxon>
        <taxon>Bacilli</taxon>
        <taxon>Bacillales</taxon>
        <taxon>Fictibacillaceae</taxon>
        <taxon>Fictibacillus</taxon>
    </lineage>
</organism>
<dbReference type="PANTHER" id="PTHR46825:SF11">
    <property type="entry name" value="PENICILLIN-BINDING PROTEIN 4"/>
    <property type="match status" value="1"/>
</dbReference>
<comment type="subcellular location">
    <subcellularLocation>
        <location evidence="1">Membrane</location>
    </subcellularLocation>
</comment>
<evidence type="ECO:0000256" key="2">
    <source>
        <dbReference type="ARBA" id="ARBA00023136"/>
    </source>
</evidence>
<evidence type="ECO:0000313" key="4">
    <source>
        <dbReference type="EMBL" id="MCK6258300.1"/>
    </source>
</evidence>
<dbReference type="GO" id="GO:0016020">
    <property type="term" value="C:membrane"/>
    <property type="evidence" value="ECO:0007669"/>
    <property type="project" value="UniProtKB-SubCell"/>
</dbReference>
<accession>A0A9X1XFU9</accession>
<dbReference type="SUPFAM" id="SSF56601">
    <property type="entry name" value="beta-lactamase/transpeptidase-like"/>
    <property type="match status" value="1"/>
</dbReference>
<dbReference type="Gene3D" id="3.40.710.10">
    <property type="entry name" value="DD-peptidase/beta-lactamase superfamily"/>
    <property type="match status" value="1"/>
</dbReference>
<evidence type="ECO:0000256" key="1">
    <source>
        <dbReference type="ARBA" id="ARBA00004370"/>
    </source>
</evidence>
<dbReference type="PANTHER" id="PTHR46825">
    <property type="entry name" value="D-ALANYL-D-ALANINE-CARBOXYPEPTIDASE/ENDOPEPTIDASE AMPH"/>
    <property type="match status" value="1"/>
</dbReference>